<organism evidence="2 3">
    <name type="scientific">Metamycoplasma hominis</name>
    <name type="common">Mycoplasma hominis</name>
    <dbReference type="NCBI Taxonomy" id="2098"/>
    <lineage>
        <taxon>Bacteria</taxon>
        <taxon>Bacillati</taxon>
        <taxon>Mycoplasmatota</taxon>
        <taxon>Mycoplasmoidales</taxon>
        <taxon>Metamycoplasmataceae</taxon>
        <taxon>Metamycoplasma</taxon>
    </lineage>
</organism>
<keyword evidence="1" id="KW-0812">Transmembrane</keyword>
<dbReference type="EMBL" id="CP033021">
    <property type="protein sequence ID" value="AYN65553.1"/>
    <property type="molecule type" value="Genomic_DNA"/>
</dbReference>
<dbReference type="RefSeq" id="WP_036438788.1">
    <property type="nucleotide sequence ID" value="NZ_CP033021.1"/>
</dbReference>
<evidence type="ECO:0000256" key="1">
    <source>
        <dbReference type="SAM" id="Phobius"/>
    </source>
</evidence>
<reference evidence="2 3" key="1">
    <citation type="submission" date="2014-08" db="EMBL/GenBank/DDBJ databases">
        <authorList>
            <person name="Kuleshov K."/>
            <person name="Dedkov V."/>
            <person name="Markelov M."/>
            <person name="Pimkina E."/>
        </authorList>
    </citation>
    <scope>NUCLEOTIDE SEQUENCE [LARGE SCALE GENOMIC DNA]</scope>
    <source>
        <strain evidence="3">TOA</strain>
    </source>
</reference>
<protein>
    <submittedName>
        <fullName evidence="2">Uncharacterized protein</fullName>
    </submittedName>
</protein>
<keyword evidence="1" id="KW-0472">Membrane</keyword>
<gene>
    <name evidence="2" type="ORF">KN71_002535</name>
</gene>
<feature type="transmembrane region" description="Helical" evidence="1">
    <location>
        <begin position="6"/>
        <end position="28"/>
    </location>
</feature>
<name>A0A454CAE6_METHO</name>
<dbReference type="AlphaFoldDB" id="A0A454CAE6"/>
<reference evidence="2 3" key="2">
    <citation type="submission" date="2018-10" db="EMBL/GenBank/DDBJ databases">
        <title>Detection and isolation of Mycoplasma hominis as a predominant microorganism from pelvic cavity of patient with salpingitis and tubo-ovarian abscess.</title>
        <authorList>
            <person name="Guschin A.E."/>
            <person name="Khayrullina G.A."/>
            <person name="Rakovskaya I.V."/>
            <person name="Shelenkov A.A."/>
            <person name="Shagin D.A."/>
        </authorList>
    </citation>
    <scope>NUCLEOTIDE SEQUENCE [LARGE SCALE GENOMIC DNA]</scope>
    <source>
        <strain evidence="3">TOA</strain>
    </source>
</reference>
<accession>A0A454CAE6</accession>
<keyword evidence="1" id="KW-1133">Transmembrane helix</keyword>
<evidence type="ECO:0000313" key="2">
    <source>
        <dbReference type="EMBL" id="AYN65553.1"/>
    </source>
</evidence>
<proteinExistence type="predicted"/>
<sequence>MSKWAILFLVILIMLIAMYLTFIFYYFIKIYPQVLKSKLDNFINKIWTFINKAKNSYDKICQLSLNNDECKELEKQIGINLHEVCSLYKACKILKTKVDDIVFLHMNKHAFWHLKCTILIKKKYKEIYFKRLEIFNLLETIFKKVAEIDKKSGNIQKIVNKYKVSLNDLSNIMAGEHEHFPQHFIDNLKDKKTIIQKKLVDFNNDEYLKWNEKILKQNLLEIKNLIIEYATFYFKFKNNYKNLNYIIEKYKKNQQLIKELNNIKLEQLIKEMLEKEFKFNYEIEVEKIKTLINKCQNSKDISNIEQIINKLLALINTTSIKIYNYIKTFAFHLKIQNNIKKIIEKIDVQNKKISDFFASKTKKNLLKSEYFNVYKPILNSFIDIKNNNWMDIVEFIELKGWLESLLNLLKIQNKIINKIDEQEYQNNQIEFYIENFKRLTANIKVLNINLNPIDIENINSLFTFIYKFKNNNFSANELNDFLSYLSNEINFLNCKIQHFLIIKNVEFSLRKDVSENSNAQNLFNELQKLKGYNDDKKAIDLIYDYIEEQYN</sequence>
<evidence type="ECO:0000313" key="3">
    <source>
        <dbReference type="Proteomes" id="UP000029712"/>
    </source>
</evidence>
<dbReference type="Proteomes" id="UP000029712">
    <property type="component" value="Chromosome"/>
</dbReference>